<dbReference type="InterPro" id="IPR050055">
    <property type="entry name" value="EF-Tu_GTPase"/>
</dbReference>
<organism evidence="5 6">
    <name type="scientific">Periplaneta americana</name>
    <name type="common">American cockroach</name>
    <name type="synonym">Blatta americana</name>
    <dbReference type="NCBI Taxonomy" id="6978"/>
    <lineage>
        <taxon>Eukaryota</taxon>
        <taxon>Metazoa</taxon>
        <taxon>Ecdysozoa</taxon>
        <taxon>Arthropoda</taxon>
        <taxon>Hexapoda</taxon>
        <taxon>Insecta</taxon>
        <taxon>Pterygota</taxon>
        <taxon>Neoptera</taxon>
        <taxon>Polyneoptera</taxon>
        <taxon>Dictyoptera</taxon>
        <taxon>Blattodea</taxon>
        <taxon>Blattoidea</taxon>
        <taxon>Blattidae</taxon>
        <taxon>Blattinae</taxon>
        <taxon>Periplaneta</taxon>
    </lineage>
</organism>
<evidence type="ECO:0000256" key="2">
    <source>
        <dbReference type="ARBA" id="ARBA00022741"/>
    </source>
</evidence>
<dbReference type="SUPFAM" id="SSF50447">
    <property type="entry name" value="Translation proteins"/>
    <property type="match status" value="1"/>
</dbReference>
<keyword evidence="3" id="KW-0342">GTP-binding</keyword>
<proteinExistence type="predicted"/>
<protein>
    <submittedName>
        <fullName evidence="5">Uncharacterized protein</fullName>
    </submittedName>
</protein>
<dbReference type="InterPro" id="IPR009000">
    <property type="entry name" value="Transl_B-barrel_sf"/>
</dbReference>
<dbReference type="Gene3D" id="2.40.30.10">
    <property type="entry name" value="Translation factors"/>
    <property type="match status" value="1"/>
</dbReference>
<dbReference type="CDD" id="cd03708">
    <property type="entry name" value="GTPBP_III"/>
    <property type="match status" value="1"/>
</dbReference>
<dbReference type="EMBL" id="JAJSOF020000001">
    <property type="protein sequence ID" value="KAJ4451302.1"/>
    <property type="molecule type" value="Genomic_DNA"/>
</dbReference>
<evidence type="ECO:0000256" key="3">
    <source>
        <dbReference type="ARBA" id="ARBA00023134"/>
    </source>
</evidence>
<dbReference type="SUPFAM" id="SSF50465">
    <property type="entry name" value="EF-Tu/eEF-1alpha/eIF2-gamma C-terminal domain"/>
    <property type="match status" value="1"/>
</dbReference>
<reference evidence="5 6" key="1">
    <citation type="journal article" date="2022" name="Allergy">
        <title>Genome assembly and annotation of Periplaneta americana reveal a comprehensive cockroach allergen profile.</title>
        <authorList>
            <person name="Wang L."/>
            <person name="Xiong Q."/>
            <person name="Saelim N."/>
            <person name="Wang L."/>
            <person name="Nong W."/>
            <person name="Wan A.T."/>
            <person name="Shi M."/>
            <person name="Liu X."/>
            <person name="Cao Q."/>
            <person name="Hui J.H.L."/>
            <person name="Sookrung N."/>
            <person name="Leung T.F."/>
            <person name="Tungtrongchitr A."/>
            <person name="Tsui S.K.W."/>
        </authorList>
    </citation>
    <scope>NUCLEOTIDE SEQUENCE [LARGE SCALE GENOMIC DNA]</scope>
    <source>
        <strain evidence="5">PWHHKU_190912</strain>
    </source>
</reference>
<comment type="caution">
    <text evidence="5">The sequence shown here is derived from an EMBL/GenBank/DDBJ whole genome shotgun (WGS) entry which is preliminary data.</text>
</comment>
<sequence length="265" mass="28546">MAGLCEGGNEPPGSLKASSTCSENEDDVITAGSNQLAENIVPIFCVSNVTGEGLELLTKFLHVLPPGISIKEKERLEQELCEFQIDETFRVPEVGTVVGGLLTKGVVTEGAKLVIGPLNDGRFLPVIVQSIHRNKAPCRVVRASQSASLGLNQEVPGLRNGMVLLSPESNPAGCLFFQAAVCVLFHATAIYPGFQTTVHIGNIRQTAVIEGIMATGGIHTNDRASVLFRFVRHPEYVKVGMRLLFREGRTKGIGKITQVFPLQQD</sequence>
<dbReference type="PANTHER" id="PTHR43721:SF3">
    <property type="entry name" value="GTP-BINDING PROTEIN 2"/>
    <property type="match status" value="1"/>
</dbReference>
<evidence type="ECO:0000313" key="6">
    <source>
        <dbReference type="Proteomes" id="UP001148838"/>
    </source>
</evidence>
<keyword evidence="2" id="KW-0547">Nucleotide-binding</keyword>
<evidence type="ECO:0000256" key="1">
    <source>
        <dbReference type="ARBA" id="ARBA00004496"/>
    </source>
</evidence>
<comment type="subcellular location">
    <subcellularLocation>
        <location evidence="1">Cytoplasm</location>
    </subcellularLocation>
</comment>
<evidence type="ECO:0000256" key="4">
    <source>
        <dbReference type="SAM" id="MobiDB-lite"/>
    </source>
</evidence>
<name>A0ABQ8TX54_PERAM</name>
<dbReference type="CDD" id="cd03694">
    <property type="entry name" value="GTPBP_II"/>
    <property type="match status" value="1"/>
</dbReference>
<accession>A0ABQ8TX54</accession>
<keyword evidence="6" id="KW-1185">Reference proteome</keyword>
<evidence type="ECO:0000313" key="5">
    <source>
        <dbReference type="EMBL" id="KAJ4451302.1"/>
    </source>
</evidence>
<dbReference type="PANTHER" id="PTHR43721">
    <property type="entry name" value="ELONGATION FACTOR TU-RELATED"/>
    <property type="match status" value="1"/>
</dbReference>
<gene>
    <name evidence="5" type="ORF">ANN_02763</name>
</gene>
<dbReference type="Proteomes" id="UP001148838">
    <property type="component" value="Unassembled WGS sequence"/>
</dbReference>
<feature type="region of interest" description="Disordered" evidence="4">
    <location>
        <begin position="1"/>
        <end position="20"/>
    </location>
</feature>
<dbReference type="InterPro" id="IPR009001">
    <property type="entry name" value="Transl_elong_EF1A/Init_IF2_C"/>
</dbReference>